<reference evidence="2" key="1">
    <citation type="submission" date="2023-08" db="EMBL/GenBank/DDBJ databases">
        <title>Comparative genomics and taxonomic characterization of three novel marine species of genus Marivirga.</title>
        <authorList>
            <person name="Muhammad N."/>
            <person name="Kim S.-G."/>
        </authorList>
    </citation>
    <scope>NUCLEOTIDE SEQUENCE [LARGE SCALE GENOMIC DNA]</scope>
    <source>
        <strain evidence="2">ABR2-2</strain>
    </source>
</reference>
<protein>
    <submittedName>
        <fullName evidence="2">DUF3592 domain-containing protein</fullName>
    </submittedName>
</protein>
<evidence type="ECO:0000313" key="2">
    <source>
        <dbReference type="EMBL" id="WKK87397.2"/>
    </source>
</evidence>
<dbReference type="EMBL" id="CP129970">
    <property type="protein sequence ID" value="WKK87397.2"/>
    <property type="molecule type" value="Genomic_DNA"/>
</dbReference>
<gene>
    <name evidence="2" type="ORF">QYS48_12015</name>
</gene>
<proteinExistence type="predicted"/>
<keyword evidence="1" id="KW-0812">Transmembrane</keyword>
<keyword evidence="3" id="KW-1185">Reference proteome</keyword>
<organism evidence="2 3">
    <name type="scientific">Marivirga arenosa</name>
    <dbReference type="NCBI Taxonomy" id="3059076"/>
    <lineage>
        <taxon>Bacteria</taxon>
        <taxon>Pseudomonadati</taxon>
        <taxon>Bacteroidota</taxon>
        <taxon>Cytophagia</taxon>
        <taxon>Cytophagales</taxon>
        <taxon>Marivirgaceae</taxon>
        <taxon>Marivirga</taxon>
    </lineage>
</organism>
<feature type="transmembrane region" description="Helical" evidence="1">
    <location>
        <begin position="6"/>
        <end position="23"/>
    </location>
</feature>
<keyword evidence="1" id="KW-0472">Membrane</keyword>
<accession>A0AA49GF98</accession>
<name>A0AA49GF98_9BACT</name>
<evidence type="ECO:0000256" key="1">
    <source>
        <dbReference type="SAM" id="Phobius"/>
    </source>
</evidence>
<dbReference type="Proteomes" id="UP001244443">
    <property type="component" value="Chromosome"/>
</dbReference>
<evidence type="ECO:0000313" key="3">
    <source>
        <dbReference type="Proteomes" id="UP001244443"/>
    </source>
</evidence>
<feature type="transmembrane region" description="Helical" evidence="1">
    <location>
        <begin position="113"/>
        <end position="130"/>
    </location>
</feature>
<dbReference type="RefSeq" id="WP_308357438.1">
    <property type="nucleotide sequence ID" value="NZ_CP129970.2"/>
</dbReference>
<keyword evidence="1" id="KW-1133">Transmembrane helix</keyword>
<dbReference type="AlphaFoldDB" id="A0AA49GF98"/>
<sequence length="144" mass="16412">MNHNLLIALFSIVPLGIGVHLWQKGIRLIRNGKKAEGIVFKNNYKGSINNKTGLYFPVVRFLTEKQEWITQELDIGQYPALEEGKKIRLIYNQENPEEVGIDSVFRLEILPRILVVVGIILLTLGLLGYLDVIELNFNNSIKLL</sequence>